<dbReference type="GO" id="GO:0005886">
    <property type="term" value="C:plasma membrane"/>
    <property type="evidence" value="ECO:0007669"/>
    <property type="project" value="UniProtKB-SubCell"/>
</dbReference>
<dbReference type="InterPro" id="IPR036138">
    <property type="entry name" value="PBP_dimer_sf"/>
</dbReference>
<dbReference type="InterPro" id="IPR005311">
    <property type="entry name" value="PBP_dimer"/>
</dbReference>
<dbReference type="Proteomes" id="UP000292235">
    <property type="component" value="Chromosome"/>
</dbReference>
<dbReference type="GO" id="GO:0009252">
    <property type="term" value="P:peptidoglycan biosynthetic process"/>
    <property type="evidence" value="ECO:0007669"/>
    <property type="project" value="UniProtKB-KW"/>
</dbReference>
<evidence type="ECO:0000256" key="13">
    <source>
        <dbReference type="ARBA" id="ARBA00023316"/>
    </source>
</evidence>
<dbReference type="NCBIfam" id="TIGR03423">
    <property type="entry name" value="pbp2_mrdA"/>
    <property type="match status" value="1"/>
</dbReference>
<evidence type="ECO:0000256" key="2">
    <source>
        <dbReference type="ARBA" id="ARBA00004236"/>
    </source>
</evidence>
<keyword evidence="10" id="KW-0573">Peptidoglycan synthesis</keyword>
<feature type="domain" description="Penicillin-binding protein dimerisation" evidence="17">
    <location>
        <begin position="82"/>
        <end position="266"/>
    </location>
</feature>
<evidence type="ECO:0000256" key="14">
    <source>
        <dbReference type="SAM" id="MobiDB-lite"/>
    </source>
</evidence>
<dbReference type="GO" id="GO:0009002">
    <property type="term" value="F:serine-type D-Ala-D-Ala carboxypeptidase activity"/>
    <property type="evidence" value="ECO:0007669"/>
    <property type="project" value="InterPro"/>
</dbReference>
<dbReference type="Pfam" id="PF03717">
    <property type="entry name" value="PBP_dimer"/>
    <property type="match status" value="1"/>
</dbReference>
<feature type="compositionally biased region" description="Gly residues" evidence="14">
    <location>
        <begin position="694"/>
        <end position="704"/>
    </location>
</feature>
<evidence type="ECO:0000256" key="1">
    <source>
        <dbReference type="ARBA" id="ARBA00004167"/>
    </source>
</evidence>
<dbReference type="GO" id="GO:0008360">
    <property type="term" value="P:regulation of cell shape"/>
    <property type="evidence" value="ECO:0007669"/>
    <property type="project" value="UniProtKB-KW"/>
</dbReference>
<feature type="region of interest" description="Disordered" evidence="14">
    <location>
        <begin position="694"/>
        <end position="737"/>
    </location>
</feature>
<dbReference type="EMBL" id="CP036455">
    <property type="protein sequence ID" value="QBI55339.1"/>
    <property type="molecule type" value="Genomic_DNA"/>
</dbReference>
<feature type="domain" description="Penicillin-binding protein transpeptidase" evidence="16">
    <location>
        <begin position="311"/>
        <end position="687"/>
    </location>
</feature>
<dbReference type="GO" id="GO:0071972">
    <property type="term" value="F:peptidoglycan L,D-transpeptidase activity"/>
    <property type="evidence" value="ECO:0007669"/>
    <property type="project" value="TreeGrafter"/>
</dbReference>
<dbReference type="GO" id="GO:0006508">
    <property type="term" value="P:proteolysis"/>
    <property type="evidence" value="ECO:0007669"/>
    <property type="project" value="UniProtKB-KW"/>
</dbReference>
<evidence type="ECO:0000259" key="17">
    <source>
        <dbReference type="Pfam" id="PF03717"/>
    </source>
</evidence>
<evidence type="ECO:0000256" key="3">
    <source>
        <dbReference type="ARBA" id="ARBA00007171"/>
    </source>
</evidence>
<keyword evidence="12 15" id="KW-0472">Membrane</keyword>
<evidence type="ECO:0000256" key="10">
    <source>
        <dbReference type="ARBA" id="ARBA00022984"/>
    </source>
</evidence>
<evidence type="ECO:0000256" key="6">
    <source>
        <dbReference type="ARBA" id="ARBA00022670"/>
    </source>
</evidence>
<evidence type="ECO:0000313" key="18">
    <source>
        <dbReference type="EMBL" id="QBI55339.1"/>
    </source>
</evidence>
<proteinExistence type="inferred from homology"/>
<dbReference type="InterPro" id="IPR012338">
    <property type="entry name" value="Beta-lactam/transpept-like"/>
</dbReference>
<evidence type="ECO:0000256" key="15">
    <source>
        <dbReference type="SAM" id="Phobius"/>
    </source>
</evidence>
<dbReference type="KEGG" id="strr:EKD16_17865"/>
<evidence type="ECO:0000256" key="4">
    <source>
        <dbReference type="ARBA" id="ARBA00022475"/>
    </source>
</evidence>
<dbReference type="GO" id="GO:0008658">
    <property type="term" value="F:penicillin binding"/>
    <property type="evidence" value="ECO:0007669"/>
    <property type="project" value="InterPro"/>
</dbReference>
<keyword evidence="4" id="KW-1003">Cell membrane</keyword>
<evidence type="ECO:0000259" key="16">
    <source>
        <dbReference type="Pfam" id="PF00905"/>
    </source>
</evidence>
<dbReference type="Gene3D" id="3.40.710.10">
    <property type="entry name" value="DD-peptidase/beta-lactamase superfamily"/>
    <property type="match status" value="1"/>
</dbReference>
<keyword evidence="8" id="KW-0378">Hydrolase</keyword>
<dbReference type="PANTHER" id="PTHR30627:SF2">
    <property type="entry name" value="PEPTIDOGLYCAN D,D-TRANSPEPTIDASE MRDA"/>
    <property type="match status" value="1"/>
</dbReference>
<comment type="subcellular location">
    <subcellularLocation>
        <location evidence="2">Cell membrane</location>
    </subcellularLocation>
    <subcellularLocation>
        <location evidence="1">Membrane</location>
        <topology evidence="1">Single-pass membrane protein</topology>
    </subcellularLocation>
</comment>
<keyword evidence="7 15" id="KW-0812">Transmembrane</keyword>
<evidence type="ECO:0000256" key="11">
    <source>
        <dbReference type="ARBA" id="ARBA00022989"/>
    </source>
</evidence>
<keyword evidence="13" id="KW-0961">Cell wall biogenesis/degradation</keyword>
<keyword evidence="9" id="KW-0133">Cell shape</keyword>
<keyword evidence="6" id="KW-0645">Protease</keyword>
<reference evidence="18 19" key="1">
    <citation type="submission" date="2019-02" db="EMBL/GenBank/DDBJ databases">
        <authorList>
            <person name="Khodamoradi S."/>
            <person name="Hahnke R.L."/>
            <person name="Kaempfer P."/>
            <person name="Schumann P."/>
            <person name="Rohde M."/>
            <person name="Steinert M."/>
            <person name="Luzhetskyy A."/>
            <person name="Wink J."/>
            <person name="Ruckert C."/>
        </authorList>
    </citation>
    <scope>NUCLEOTIDE SEQUENCE [LARGE SCALE GENOMIC DNA]</scope>
    <source>
        <strain evidence="18 19">M2</strain>
    </source>
</reference>
<evidence type="ECO:0000256" key="9">
    <source>
        <dbReference type="ARBA" id="ARBA00022960"/>
    </source>
</evidence>
<evidence type="ECO:0000256" key="5">
    <source>
        <dbReference type="ARBA" id="ARBA00022519"/>
    </source>
</evidence>
<sequence length="737" mass="79739" precursor="true">MRRLRRRRILSGRRHRSDLPGADPAAPGIRAHGRRRGSVLAVQLLVMALFAALTARMWYMQVPMAEHYHELALASHTQKLIVPALRGRILDSHGRPLVRNRTELTVTADFHTLLNQDDDGAAVLRRVAELLDQPFEKLQKRVRLCGPETGRPCWQGSPYQPIPLAEDIDPRVALQIRERKSEFPGVSAQQMAVREYPNGDLAAQMLGYLQPITQEEFEAREELRAEFSGVDRVGRDGLEAVYDDRLRGDSGSRVLAVSSRGDVRGTVRATPPEPGMHLVTTIDTEVQQITEDALKSAVEKAQKQGKPTESGAAVVLDVRTGRVIAMASLPTYNPEVWNGGIDAETYEKLLSEDAGEPLISRALQGRFPPGSTFKPTTLAAAVESGAASLDGSYSCPGSIGLAGRSWQNFAGGGYGTISLRKAIVVSCNTVFYQLGNDMYHRFRKSDSKQSRRDPVSAMAHGFGYGEPTGIDLPHESGGRLPDRQWKREYWQDTREHSCKMAERGYDDVREENPSRAAYLEKLAREHCLVGDEWGASDAINRSIGQGDMLVTPLQLARAYAAIANGGTVYEPRVARAFLSADGKGVEEVEPVKAGELPMSDRTLNYIQSALTKVPKDGTAAFAFEGFPQGEVSIAGKTGTAAMQGREDSAWFASYAPADDPQYAVVAMIPQSGTGGVNAAPVVRKIYEGIYGFAPSGGGQGGDSGGSAPTEPALPGGEPPTALPSVRPDGSIAPPDDN</sequence>
<accession>A0A4P6Q843</accession>
<dbReference type="GO" id="GO:0071555">
    <property type="term" value="P:cell wall organization"/>
    <property type="evidence" value="ECO:0007669"/>
    <property type="project" value="UniProtKB-KW"/>
</dbReference>
<dbReference type="InterPro" id="IPR001460">
    <property type="entry name" value="PCN-bd_Tpept"/>
</dbReference>
<dbReference type="SUPFAM" id="SSF56519">
    <property type="entry name" value="Penicillin binding protein dimerisation domain"/>
    <property type="match status" value="1"/>
</dbReference>
<gene>
    <name evidence="18" type="primary">spoVD2</name>
    <name evidence="18" type="ORF">EKD16_17865</name>
</gene>
<feature type="transmembrane region" description="Helical" evidence="15">
    <location>
        <begin position="39"/>
        <end position="59"/>
    </location>
</feature>
<keyword evidence="19" id="KW-1185">Reference proteome</keyword>
<name>A0A4P6Q843_9ACTN</name>
<evidence type="ECO:0000256" key="7">
    <source>
        <dbReference type="ARBA" id="ARBA00022692"/>
    </source>
</evidence>
<protein>
    <submittedName>
        <fullName evidence="18">Stage V sporulation protein D</fullName>
    </submittedName>
</protein>
<evidence type="ECO:0000256" key="8">
    <source>
        <dbReference type="ARBA" id="ARBA00022801"/>
    </source>
</evidence>
<keyword evidence="11 15" id="KW-1133">Transmembrane helix</keyword>
<keyword evidence="5" id="KW-0997">Cell inner membrane</keyword>
<evidence type="ECO:0000256" key="12">
    <source>
        <dbReference type="ARBA" id="ARBA00023136"/>
    </source>
</evidence>
<dbReference type="InterPro" id="IPR017790">
    <property type="entry name" value="Penicillin-binding_protein_2"/>
</dbReference>
<dbReference type="AlphaFoldDB" id="A0A4P6Q843"/>
<dbReference type="Pfam" id="PF00905">
    <property type="entry name" value="Transpeptidase"/>
    <property type="match status" value="1"/>
</dbReference>
<dbReference type="SUPFAM" id="SSF56601">
    <property type="entry name" value="beta-lactamase/transpeptidase-like"/>
    <property type="match status" value="1"/>
</dbReference>
<dbReference type="InterPro" id="IPR050515">
    <property type="entry name" value="Beta-lactam/transpept"/>
</dbReference>
<dbReference type="PANTHER" id="PTHR30627">
    <property type="entry name" value="PEPTIDOGLYCAN D,D-TRANSPEPTIDASE"/>
    <property type="match status" value="1"/>
</dbReference>
<evidence type="ECO:0000313" key="19">
    <source>
        <dbReference type="Proteomes" id="UP000292235"/>
    </source>
</evidence>
<dbReference type="Gene3D" id="3.90.1310.10">
    <property type="entry name" value="Penicillin-binding protein 2a (Domain 2)"/>
    <property type="match status" value="1"/>
</dbReference>
<organism evidence="18 19">
    <name type="scientific">Streptomonospora litoralis</name>
    <dbReference type="NCBI Taxonomy" id="2498135"/>
    <lineage>
        <taxon>Bacteria</taxon>
        <taxon>Bacillati</taxon>
        <taxon>Actinomycetota</taxon>
        <taxon>Actinomycetes</taxon>
        <taxon>Streptosporangiales</taxon>
        <taxon>Nocardiopsidaceae</taxon>
        <taxon>Streptomonospora</taxon>
    </lineage>
</organism>
<comment type="similarity">
    <text evidence="3">Belongs to the transpeptidase family.</text>
</comment>